<evidence type="ECO:0000256" key="1">
    <source>
        <dbReference type="SAM" id="MobiDB-lite"/>
    </source>
</evidence>
<organism evidence="2 3">
    <name type="scientific">Steinernema glaseri</name>
    <dbReference type="NCBI Taxonomy" id="37863"/>
    <lineage>
        <taxon>Eukaryota</taxon>
        <taxon>Metazoa</taxon>
        <taxon>Ecdysozoa</taxon>
        <taxon>Nematoda</taxon>
        <taxon>Chromadorea</taxon>
        <taxon>Rhabditida</taxon>
        <taxon>Tylenchina</taxon>
        <taxon>Panagrolaimomorpha</taxon>
        <taxon>Strongyloidoidea</taxon>
        <taxon>Steinernematidae</taxon>
        <taxon>Steinernema</taxon>
    </lineage>
</organism>
<protein>
    <submittedName>
        <fullName evidence="3">Rab-GAP TBC domain-containing protein</fullName>
    </submittedName>
</protein>
<evidence type="ECO:0000313" key="2">
    <source>
        <dbReference type="Proteomes" id="UP000095287"/>
    </source>
</evidence>
<feature type="region of interest" description="Disordered" evidence="1">
    <location>
        <begin position="16"/>
        <end position="44"/>
    </location>
</feature>
<dbReference type="WBParaSite" id="L893_g891.t1">
    <property type="protein sequence ID" value="L893_g891.t1"/>
    <property type="gene ID" value="L893_g891"/>
</dbReference>
<accession>A0A1I8AU40</accession>
<dbReference type="AlphaFoldDB" id="A0A1I8AU40"/>
<sequence length="112" mass="12533">MERALALISGQRTSPITRNMQTNCGASDQESHFGDNSSGDGGGHAEVLRLTLSGPVTQGVQRIVRKMRNALVQNTHYLNEDRRECWDFIKEVTVKYAGDSTIWNFVVPHVFL</sequence>
<evidence type="ECO:0000313" key="3">
    <source>
        <dbReference type="WBParaSite" id="L893_g891.t1"/>
    </source>
</evidence>
<dbReference type="Proteomes" id="UP000095287">
    <property type="component" value="Unplaced"/>
</dbReference>
<keyword evidence="2" id="KW-1185">Reference proteome</keyword>
<reference evidence="3" key="1">
    <citation type="submission" date="2016-11" db="UniProtKB">
        <authorList>
            <consortium name="WormBaseParasite"/>
        </authorList>
    </citation>
    <scope>IDENTIFICATION</scope>
</reference>
<feature type="compositionally biased region" description="Polar residues" evidence="1">
    <location>
        <begin position="16"/>
        <end position="38"/>
    </location>
</feature>
<name>A0A1I8AU40_9BILA</name>
<proteinExistence type="predicted"/>